<sequence length="384" mass="42012">MTTKLFLLFCFPLFACLFLPCKCLNNNNTNSHNNCSRSSSGGGNGIKGMFVFGSSLVDNGNNNHLQSKAKADYLPYGVDFPNGPSGRFTNGKNLIDLLGDHLHLPCFIPPFADPLTRGKAIIHGVNFASGGSGILDDTGSTVGSVYSLNDQIKNFEQTTLPELEAQMGSRSSDLLSKYLFVVGVGGNDYTFNYFKPSLNLTIVLGERFANHLANSLAHHLKKLYSLGGRKFVLMSVYPIGCTPMAKSFRPLNKGCIHNLNRAVLLFNDRTKKMVDAIKEEMPGSTLVYVNQYKIIWDILVNPAAYGFKNARTACCDVGSIVAGGNGVSCRRDKVWACRNRSSHVYFDGLHPTEAANIIIANKTFNSPLQDEVYPINVSQLAKVM</sequence>
<name>A0ACC1WPX3_MELAZ</name>
<accession>A0ACC1WPX3</accession>
<reference evidence="1 2" key="1">
    <citation type="journal article" date="2023" name="Science">
        <title>Complex scaffold remodeling in plant triterpene biosynthesis.</title>
        <authorList>
            <person name="De La Pena R."/>
            <person name="Hodgson H."/>
            <person name="Liu J.C."/>
            <person name="Stephenson M.J."/>
            <person name="Martin A.C."/>
            <person name="Owen C."/>
            <person name="Harkess A."/>
            <person name="Leebens-Mack J."/>
            <person name="Jimenez L.E."/>
            <person name="Osbourn A."/>
            <person name="Sattely E.S."/>
        </authorList>
    </citation>
    <scope>NUCLEOTIDE SEQUENCE [LARGE SCALE GENOMIC DNA]</scope>
    <source>
        <strain evidence="2">cv. JPN11</strain>
        <tissue evidence="1">Leaf</tissue>
    </source>
</reference>
<dbReference type="Proteomes" id="UP001164539">
    <property type="component" value="Chromosome 14"/>
</dbReference>
<evidence type="ECO:0000313" key="2">
    <source>
        <dbReference type="Proteomes" id="UP001164539"/>
    </source>
</evidence>
<gene>
    <name evidence="1" type="ORF">OWV82_024456</name>
</gene>
<dbReference type="EMBL" id="CM051407">
    <property type="protein sequence ID" value="KAJ4701176.1"/>
    <property type="molecule type" value="Genomic_DNA"/>
</dbReference>
<proteinExistence type="predicted"/>
<evidence type="ECO:0000313" key="1">
    <source>
        <dbReference type="EMBL" id="KAJ4701176.1"/>
    </source>
</evidence>
<comment type="caution">
    <text evidence="1">The sequence shown here is derived from an EMBL/GenBank/DDBJ whole genome shotgun (WGS) entry which is preliminary data.</text>
</comment>
<protein>
    <submittedName>
        <fullName evidence="1">GDSL esterase/lipase</fullName>
    </submittedName>
</protein>
<keyword evidence="2" id="KW-1185">Reference proteome</keyword>
<organism evidence="1 2">
    <name type="scientific">Melia azedarach</name>
    <name type="common">Chinaberry tree</name>
    <dbReference type="NCBI Taxonomy" id="155640"/>
    <lineage>
        <taxon>Eukaryota</taxon>
        <taxon>Viridiplantae</taxon>
        <taxon>Streptophyta</taxon>
        <taxon>Embryophyta</taxon>
        <taxon>Tracheophyta</taxon>
        <taxon>Spermatophyta</taxon>
        <taxon>Magnoliopsida</taxon>
        <taxon>eudicotyledons</taxon>
        <taxon>Gunneridae</taxon>
        <taxon>Pentapetalae</taxon>
        <taxon>rosids</taxon>
        <taxon>malvids</taxon>
        <taxon>Sapindales</taxon>
        <taxon>Meliaceae</taxon>
        <taxon>Melia</taxon>
    </lineage>
</organism>